<evidence type="ECO:0000313" key="9">
    <source>
        <dbReference type="Proteomes" id="UP001139006"/>
    </source>
</evidence>
<dbReference type="Pfam" id="PF18335">
    <property type="entry name" value="SH3_13"/>
    <property type="match status" value="1"/>
</dbReference>
<dbReference type="InterPro" id="IPR027785">
    <property type="entry name" value="UvrD-like_helicase_C"/>
</dbReference>
<feature type="domain" description="UvrD-like helicase C-terminal" evidence="4">
    <location>
        <begin position="678"/>
        <end position="726"/>
    </location>
</feature>
<dbReference type="RefSeq" id="WP_253359619.1">
    <property type="nucleotide sequence ID" value="NZ_JAIULA010000005.1"/>
</dbReference>
<evidence type="ECO:0000259" key="6">
    <source>
        <dbReference type="Pfam" id="PF18335"/>
    </source>
</evidence>
<feature type="domain" description="ATP-dependent RecD2 DNA helicase OB-fold" evidence="7">
    <location>
        <begin position="17"/>
        <end position="93"/>
    </location>
</feature>
<dbReference type="EMBL" id="JAIULA010000005">
    <property type="protein sequence ID" value="MCP0886470.1"/>
    <property type="molecule type" value="Genomic_DNA"/>
</dbReference>
<dbReference type="SUPFAM" id="SSF52540">
    <property type="entry name" value="P-loop containing nucleoside triphosphate hydrolases"/>
    <property type="match status" value="1"/>
</dbReference>
<dbReference type="Pfam" id="PF13538">
    <property type="entry name" value="UvrD_C_2"/>
    <property type="match status" value="1"/>
</dbReference>
<dbReference type="Proteomes" id="UP001139006">
    <property type="component" value="Unassembled WGS sequence"/>
</dbReference>
<dbReference type="PANTHER" id="PTHR43788">
    <property type="entry name" value="DNA2/NAM7 HELICASE FAMILY MEMBER"/>
    <property type="match status" value="1"/>
</dbReference>
<feature type="binding site" evidence="3">
    <location>
        <begin position="370"/>
        <end position="374"/>
    </location>
    <ligand>
        <name>ATP</name>
        <dbReference type="ChEBI" id="CHEBI:30616"/>
    </ligand>
</feature>
<dbReference type="EC" id="5.6.2.3" evidence="3"/>
<gene>
    <name evidence="3" type="primary">recD2</name>
    <name evidence="8" type="ORF">LB941_03850</name>
</gene>
<organism evidence="8 9">
    <name type="scientific">Ligilactobacillus ubinensis</name>
    <dbReference type="NCBI Taxonomy" id="2876789"/>
    <lineage>
        <taxon>Bacteria</taxon>
        <taxon>Bacillati</taxon>
        <taxon>Bacillota</taxon>
        <taxon>Bacilli</taxon>
        <taxon>Lactobacillales</taxon>
        <taxon>Lactobacillaceae</taxon>
        <taxon>Ligilactobacillus</taxon>
    </lineage>
</organism>
<dbReference type="GO" id="GO:0016787">
    <property type="term" value="F:hydrolase activity"/>
    <property type="evidence" value="ECO:0007669"/>
    <property type="project" value="UniProtKB-KW"/>
</dbReference>
<dbReference type="GO" id="GO:0017116">
    <property type="term" value="F:single-stranded DNA helicase activity"/>
    <property type="evidence" value="ECO:0007669"/>
    <property type="project" value="TreeGrafter"/>
</dbReference>
<dbReference type="GO" id="GO:0005524">
    <property type="term" value="F:ATP binding"/>
    <property type="evidence" value="ECO:0007669"/>
    <property type="project" value="UniProtKB-UniRule"/>
</dbReference>
<comment type="catalytic activity">
    <reaction evidence="3">
        <text>ATP + H2O = ADP + phosphate + H(+)</text>
        <dbReference type="Rhea" id="RHEA:13065"/>
        <dbReference type="ChEBI" id="CHEBI:15377"/>
        <dbReference type="ChEBI" id="CHEBI:15378"/>
        <dbReference type="ChEBI" id="CHEBI:30616"/>
        <dbReference type="ChEBI" id="CHEBI:43474"/>
        <dbReference type="ChEBI" id="CHEBI:456216"/>
        <dbReference type="EC" id="5.6.2.3"/>
    </reaction>
</comment>
<dbReference type="AlphaFoldDB" id="A0A9X2JLD0"/>
<dbReference type="InterPro" id="IPR041451">
    <property type="entry name" value="RecD2_SH13"/>
</dbReference>
<dbReference type="GO" id="GO:0006310">
    <property type="term" value="P:DNA recombination"/>
    <property type="evidence" value="ECO:0007669"/>
    <property type="project" value="InterPro"/>
</dbReference>
<evidence type="ECO:0000259" key="7">
    <source>
        <dbReference type="Pfam" id="PF23139"/>
    </source>
</evidence>
<dbReference type="Pfam" id="PF23139">
    <property type="entry name" value="OB_YrrC"/>
    <property type="match status" value="1"/>
</dbReference>
<comment type="caution">
    <text evidence="8">The sequence shown here is derived from an EMBL/GenBank/DDBJ whole genome shotgun (WGS) entry which is preliminary data.</text>
</comment>
<keyword evidence="1 3" id="KW-0547">Nucleotide-binding</keyword>
<comment type="similarity">
    <text evidence="3">Belongs to the RecD family. RecD2 subfamily.</text>
</comment>
<evidence type="ECO:0000259" key="5">
    <source>
        <dbReference type="Pfam" id="PF14490"/>
    </source>
</evidence>
<evidence type="ECO:0000256" key="1">
    <source>
        <dbReference type="ARBA" id="ARBA00022741"/>
    </source>
</evidence>
<keyword evidence="2 3" id="KW-0067">ATP-binding</keyword>
<dbReference type="InterPro" id="IPR050534">
    <property type="entry name" value="Coronavir_polyprotein_1ab"/>
</dbReference>
<dbReference type="InterPro" id="IPR055446">
    <property type="entry name" value="RecD2_N_OB"/>
</dbReference>
<dbReference type="Pfam" id="PF13245">
    <property type="entry name" value="AAA_19"/>
    <property type="match status" value="1"/>
</dbReference>
<dbReference type="GO" id="GO:0009338">
    <property type="term" value="C:exodeoxyribonuclease V complex"/>
    <property type="evidence" value="ECO:0007669"/>
    <property type="project" value="TreeGrafter"/>
</dbReference>
<sequence length="811" mass="90872">MATELNLFEPRTNNENSYIVGQVTQVIFDSQDDFYKVMIVKIKETNLEWSKKQLTVVGNFADIKEGGLYRFRGHLVKHPTYGEQFHVDTYQAEVATTKEGLISYLSGSDFSGIGKKTAERIVKELGIDAISKILADEECLKEIGISAKQSEVIVSTLRLNNGMEQIIVGLNSFGFSGNLSNKIYTKYHERALDVIHENPYRLAQDINGIGFTRADQIAEQLGFTADDSRRIQAAIFQAMFVSCDNEGNTYATLEQTVTNALQFLEDGRNVPINPDLIADQMIELASTRKIMPEDNRVYLKKYFYAEKNIAHDFLRLTKDSEIQVDNEEQMLDKKIRNVEKKLNISYGKDQLEAIKSALCSPVFLLTGGPGTGKTTIIRGIVETFALLHDIDLKEKQQDDFPILLAAPTGRAAKRMTEMTDLPASTIHRLLGIAGHDEELPTETRELAGQLLIIDETSMVDTELMQLLIQAIPARMQVIFVGDKNQLPSVGAGQVFSDLLESDVLAKKELQHIYRQADGSTITALAYDIQQGVLPKDFSQKQSDRSFLPCKVNQVEQIIQRVVQIAIAKGVEIDDIQVLSPMYRGPAGIDALNELLQNQFNPLVPGKKEVKTLTQKFRIGDRVLHLVNKPEQNIFNGDIGKIVGINKADAKKKRTDQLIVLFDQNEVTFERKDWSNLKLAYCLSIHKAQGSEFSTVIIPLVLQFSRMLARNLLYTAVTRAKKKLILVGEQAAFKLSATTASLNRQTSLKKRLQEVFEKIDNQQTVVADETTSETETEVVKQGNNVLTIEMVTSQKIDPMIGMQGLTPAMFMH</sequence>
<keyword evidence="3 8" id="KW-0347">Helicase</keyword>
<dbReference type="GO" id="GO:0003677">
    <property type="term" value="F:DNA binding"/>
    <property type="evidence" value="ECO:0007669"/>
    <property type="project" value="UniProtKB-UniRule"/>
</dbReference>
<dbReference type="Gene3D" id="2.30.30.940">
    <property type="match status" value="1"/>
</dbReference>
<evidence type="ECO:0000256" key="2">
    <source>
        <dbReference type="ARBA" id="ARBA00022840"/>
    </source>
</evidence>
<evidence type="ECO:0000313" key="8">
    <source>
        <dbReference type="EMBL" id="MCP0886470.1"/>
    </source>
</evidence>
<feature type="domain" description="ATP-dependent RecD2 DNA helicase-like helix-hairpin-helix" evidence="5">
    <location>
        <begin position="160"/>
        <end position="250"/>
    </location>
</feature>
<dbReference type="PANTHER" id="PTHR43788:SF6">
    <property type="entry name" value="DNA HELICASE B"/>
    <property type="match status" value="1"/>
</dbReference>
<dbReference type="CDD" id="cd17933">
    <property type="entry name" value="DEXSc_RecD-like"/>
    <property type="match status" value="1"/>
</dbReference>
<dbReference type="Gene3D" id="1.10.10.2220">
    <property type="match status" value="1"/>
</dbReference>
<proteinExistence type="inferred from homology"/>
<dbReference type="InterPro" id="IPR006345">
    <property type="entry name" value="RecD2"/>
</dbReference>
<comment type="function">
    <text evidence="3">DNA-dependent ATPase and ATP-dependent 5'-3' DNA helicase. Has no activity on blunt DNA or DNA with 3'-overhangs, requires at least 10 bases of 5'-ssDNA for helicase activity.</text>
</comment>
<reference evidence="8 9" key="1">
    <citation type="journal article" date="2023" name="Int. J. Syst. Evol. Microbiol.">
        <title>Ligilactobacillus ubinensis sp. nov., a novel species isolated from the wild ferment of a durian fruit (Durio zibethinus).</title>
        <authorList>
            <person name="Heng Y.C."/>
            <person name="Menon N."/>
            <person name="Chen B."/>
            <person name="Loo B.Z.L."/>
            <person name="Wong G.W.J."/>
            <person name="Lim A.C.H."/>
            <person name="Silvaraju S."/>
            <person name="Kittelmann S."/>
        </authorList>
    </citation>
    <scope>NUCLEOTIDE SEQUENCE [LARGE SCALE GENOMIC DNA]</scope>
    <source>
        <strain evidence="8 9">WILCCON 0076</strain>
    </source>
</reference>
<feature type="domain" description="ATP-dependent RecD2 DNA helicase SH3" evidence="6">
    <location>
        <begin position="591"/>
        <end position="661"/>
    </location>
</feature>
<dbReference type="InterPro" id="IPR027417">
    <property type="entry name" value="P-loop_NTPase"/>
</dbReference>
<keyword evidence="9" id="KW-1185">Reference proteome</keyword>
<evidence type="ECO:0000259" key="4">
    <source>
        <dbReference type="Pfam" id="PF13538"/>
    </source>
</evidence>
<keyword evidence="3" id="KW-0413">Isomerase</keyword>
<dbReference type="NCBIfam" id="TIGR01448">
    <property type="entry name" value="recD_rel"/>
    <property type="match status" value="1"/>
</dbReference>
<evidence type="ECO:0000256" key="3">
    <source>
        <dbReference type="HAMAP-Rule" id="MF_01488"/>
    </source>
</evidence>
<keyword evidence="3" id="KW-0378">Hydrolase</keyword>
<dbReference type="Pfam" id="PF14490">
    <property type="entry name" value="HHH_RecD2"/>
    <property type="match status" value="1"/>
</dbReference>
<dbReference type="Gene3D" id="3.40.50.300">
    <property type="entry name" value="P-loop containing nucleotide triphosphate hydrolases"/>
    <property type="match status" value="2"/>
</dbReference>
<dbReference type="InterPro" id="IPR029493">
    <property type="entry name" value="RecD2-like_HHH"/>
</dbReference>
<dbReference type="GO" id="GO:0043139">
    <property type="term" value="F:5'-3' DNA helicase activity"/>
    <property type="evidence" value="ECO:0007669"/>
    <property type="project" value="UniProtKB-UniRule"/>
</dbReference>
<protein>
    <recommendedName>
        <fullName evidence="3">ATP-dependent RecD2 DNA helicase</fullName>
        <ecNumber evidence="3">5.6.2.3</ecNumber>
    </recommendedName>
    <alternativeName>
        <fullName evidence="3">DNA 5'-3' helicase subunit RecD2</fullName>
    </alternativeName>
</protein>
<keyword evidence="3" id="KW-0238">DNA-binding</keyword>
<name>A0A9X2JLD0_9LACO</name>
<accession>A0A9X2JLD0</accession>
<dbReference type="HAMAP" id="MF_01488">
    <property type="entry name" value="RecD2"/>
    <property type="match status" value="1"/>
</dbReference>
<dbReference type="CDD" id="cd18809">
    <property type="entry name" value="SF1_C_RecD"/>
    <property type="match status" value="1"/>
</dbReference>